<dbReference type="EMBL" id="BAAAMQ010000017">
    <property type="protein sequence ID" value="GAA2115848.1"/>
    <property type="molecule type" value="Genomic_DNA"/>
</dbReference>
<keyword evidence="4" id="KW-0808">Transferase</keyword>
<dbReference type="InterPro" id="IPR059123">
    <property type="entry name" value="StrF_dom"/>
</dbReference>
<dbReference type="Proteomes" id="UP001501161">
    <property type="component" value="Unassembled WGS sequence"/>
</dbReference>
<proteinExistence type="inferred from homology"/>
<protein>
    <recommendedName>
        <fullName evidence="5">Streptomycin biosynthesis protein StrF domain-containing protein</fullName>
    </recommendedName>
</protein>
<evidence type="ECO:0000256" key="4">
    <source>
        <dbReference type="ARBA" id="ARBA00022679"/>
    </source>
</evidence>
<dbReference type="SUPFAM" id="SSF53448">
    <property type="entry name" value="Nucleotide-diphospho-sugar transferases"/>
    <property type="match status" value="1"/>
</dbReference>
<evidence type="ECO:0000313" key="6">
    <source>
        <dbReference type="EMBL" id="GAA2115848.1"/>
    </source>
</evidence>
<name>A0ABP5JEU9_9ACTN</name>
<reference evidence="7" key="1">
    <citation type="journal article" date="2019" name="Int. J. Syst. Evol. Microbiol.">
        <title>The Global Catalogue of Microorganisms (GCM) 10K type strain sequencing project: providing services to taxonomists for standard genome sequencing and annotation.</title>
        <authorList>
            <consortium name="The Broad Institute Genomics Platform"/>
            <consortium name="The Broad Institute Genome Sequencing Center for Infectious Disease"/>
            <person name="Wu L."/>
            <person name="Ma J."/>
        </authorList>
    </citation>
    <scope>NUCLEOTIDE SEQUENCE [LARGE SCALE GENOMIC DNA]</scope>
    <source>
        <strain evidence="7">JCM 13813</strain>
    </source>
</reference>
<comment type="similarity">
    <text evidence="2">Belongs to the glycosyltransferase 2 family.</text>
</comment>
<dbReference type="Pfam" id="PF13712">
    <property type="entry name" value="Glyco_tranf_2_5"/>
    <property type="match status" value="1"/>
</dbReference>
<evidence type="ECO:0000259" key="5">
    <source>
        <dbReference type="Pfam" id="PF13712"/>
    </source>
</evidence>
<dbReference type="PANTHER" id="PTHR43179:SF12">
    <property type="entry name" value="GALACTOFURANOSYLTRANSFERASE GLFT2"/>
    <property type="match status" value="1"/>
</dbReference>
<evidence type="ECO:0000256" key="2">
    <source>
        <dbReference type="ARBA" id="ARBA00006739"/>
    </source>
</evidence>
<comment type="pathway">
    <text evidence="1">Cell wall biogenesis; cell wall polysaccharide biosynthesis.</text>
</comment>
<feature type="domain" description="Streptomycin biosynthesis protein StrF" evidence="5">
    <location>
        <begin position="6"/>
        <end position="153"/>
    </location>
</feature>
<dbReference type="PANTHER" id="PTHR43179">
    <property type="entry name" value="RHAMNOSYLTRANSFERASE WBBL"/>
    <property type="match status" value="1"/>
</dbReference>
<gene>
    <name evidence="6" type="ORF">GCM10009726_34980</name>
</gene>
<organism evidence="6 7">
    <name type="scientific">Nocardioides furvisabuli</name>
    <dbReference type="NCBI Taxonomy" id="375542"/>
    <lineage>
        <taxon>Bacteria</taxon>
        <taxon>Bacillati</taxon>
        <taxon>Actinomycetota</taxon>
        <taxon>Actinomycetes</taxon>
        <taxon>Propionibacteriales</taxon>
        <taxon>Nocardioidaceae</taxon>
        <taxon>Nocardioides</taxon>
    </lineage>
</organism>
<sequence length="226" mass="24602">MSSEDILIREQGSDGICAAYNRILARARDIAGCEGVVLLHDDVALGANARLQILDGLRRPGVGVVGAVGGRGLFGPQWVDARHRAGYADDFYGWRRYGPATADVDVVDGLLLALSPVAFASLEFDPRSFPAFHGYDTDYCLRVRSAGFRVLVVPVDYVHRDKGGVGDSEAFSTSAATLRRAWPDFIRPVGPGARFWRAARDMVTIQGGRIRHLVMSRAKSIMGRGR</sequence>
<evidence type="ECO:0000256" key="3">
    <source>
        <dbReference type="ARBA" id="ARBA00022676"/>
    </source>
</evidence>
<keyword evidence="7" id="KW-1185">Reference proteome</keyword>
<keyword evidence="3" id="KW-0328">Glycosyltransferase</keyword>
<dbReference type="InterPro" id="IPR029044">
    <property type="entry name" value="Nucleotide-diphossugar_trans"/>
</dbReference>
<evidence type="ECO:0000313" key="7">
    <source>
        <dbReference type="Proteomes" id="UP001501161"/>
    </source>
</evidence>
<dbReference type="Gene3D" id="3.90.550.10">
    <property type="entry name" value="Spore Coat Polysaccharide Biosynthesis Protein SpsA, Chain A"/>
    <property type="match status" value="1"/>
</dbReference>
<evidence type="ECO:0000256" key="1">
    <source>
        <dbReference type="ARBA" id="ARBA00004776"/>
    </source>
</evidence>
<accession>A0ABP5JEU9</accession>
<comment type="caution">
    <text evidence="6">The sequence shown here is derived from an EMBL/GenBank/DDBJ whole genome shotgun (WGS) entry which is preliminary data.</text>
</comment>